<protein>
    <submittedName>
        <fullName evidence="2">Uncharacterized protein</fullName>
    </submittedName>
</protein>
<keyword evidence="3" id="KW-1185">Reference proteome</keyword>
<evidence type="ECO:0000313" key="3">
    <source>
        <dbReference type="Proteomes" id="UP000257109"/>
    </source>
</evidence>
<dbReference type="EMBL" id="QJKJ01005133">
    <property type="protein sequence ID" value="RDX91398.1"/>
    <property type="molecule type" value="Genomic_DNA"/>
</dbReference>
<comment type="caution">
    <text evidence="2">The sequence shown here is derived from an EMBL/GenBank/DDBJ whole genome shotgun (WGS) entry which is preliminary data.</text>
</comment>
<feature type="compositionally biased region" description="Basic and acidic residues" evidence="1">
    <location>
        <begin position="85"/>
        <end position="98"/>
    </location>
</feature>
<evidence type="ECO:0000313" key="2">
    <source>
        <dbReference type="EMBL" id="RDX91398.1"/>
    </source>
</evidence>
<accession>A0A371GLG7</accession>
<dbReference type="Proteomes" id="UP000257109">
    <property type="component" value="Unassembled WGS sequence"/>
</dbReference>
<dbReference type="AlphaFoldDB" id="A0A371GLG7"/>
<evidence type="ECO:0000256" key="1">
    <source>
        <dbReference type="SAM" id="MobiDB-lite"/>
    </source>
</evidence>
<reference evidence="2" key="1">
    <citation type="submission" date="2018-05" db="EMBL/GenBank/DDBJ databases">
        <title>Draft genome of Mucuna pruriens seed.</title>
        <authorList>
            <person name="Nnadi N.E."/>
            <person name="Vos R."/>
            <person name="Hasami M.H."/>
            <person name="Devisetty U.K."/>
            <person name="Aguiy J.C."/>
        </authorList>
    </citation>
    <scope>NUCLEOTIDE SEQUENCE [LARGE SCALE GENOMIC DNA]</scope>
    <source>
        <strain evidence="2">JCA_2017</strain>
    </source>
</reference>
<sequence length="117" mass="13282">MDKGLVQVGRKDDKVVVVHQEGKVNNAPRPLIIHYTPKWCPRDMTQSVTNIPGIGGITRSGRNYALESLRRENPAKISTNFGNKENSKGKESETRKVPNEESTEFLKFIYELIDQLK</sequence>
<proteinExistence type="predicted"/>
<gene>
    <name evidence="2" type="ORF">CR513_26642</name>
</gene>
<organism evidence="2 3">
    <name type="scientific">Mucuna pruriens</name>
    <name type="common">Velvet bean</name>
    <name type="synonym">Dolichos pruriens</name>
    <dbReference type="NCBI Taxonomy" id="157652"/>
    <lineage>
        <taxon>Eukaryota</taxon>
        <taxon>Viridiplantae</taxon>
        <taxon>Streptophyta</taxon>
        <taxon>Embryophyta</taxon>
        <taxon>Tracheophyta</taxon>
        <taxon>Spermatophyta</taxon>
        <taxon>Magnoliopsida</taxon>
        <taxon>eudicotyledons</taxon>
        <taxon>Gunneridae</taxon>
        <taxon>Pentapetalae</taxon>
        <taxon>rosids</taxon>
        <taxon>fabids</taxon>
        <taxon>Fabales</taxon>
        <taxon>Fabaceae</taxon>
        <taxon>Papilionoideae</taxon>
        <taxon>50 kb inversion clade</taxon>
        <taxon>NPAAA clade</taxon>
        <taxon>indigoferoid/millettioid clade</taxon>
        <taxon>Phaseoleae</taxon>
        <taxon>Mucuna</taxon>
    </lineage>
</organism>
<feature type="region of interest" description="Disordered" evidence="1">
    <location>
        <begin position="75"/>
        <end position="98"/>
    </location>
</feature>
<name>A0A371GLG7_MUCPR</name>
<feature type="non-terminal residue" evidence="2">
    <location>
        <position position="1"/>
    </location>
</feature>